<dbReference type="InterPro" id="IPR015943">
    <property type="entry name" value="WD40/YVTN_repeat-like_dom_sf"/>
</dbReference>
<evidence type="ECO:0000256" key="2">
    <source>
        <dbReference type="ARBA" id="ARBA00023015"/>
    </source>
</evidence>
<dbReference type="Pfam" id="PF04542">
    <property type="entry name" value="Sigma70_r2"/>
    <property type="match status" value="1"/>
</dbReference>
<feature type="compositionally biased region" description="Pro residues" evidence="5">
    <location>
        <begin position="275"/>
        <end position="285"/>
    </location>
</feature>
<proteinExistence type="inferred from homology"/>
<comment type="similarity">
    <text evidence="1">Belongs to the sigma-70 factor family. ECF subfamily.</text>
</comment>
<dbReference type="SUPFAM" id="SSF50969">
    <property type="entry name" value="YVTN repeat-like/Quinoprotein amine dehydrogenase"/>
    <property type="match status" value="1"/>
</dbReference>
<dbReference type="Gene3D" id="2.130.10.10">
    <property type="entry name" value="YVTN repeat-like/Quinoprotein amine dehydrogenase"/>
    <property type="match status" value="1"/>
</dbReference>
<dbReference type="NCBIfam" id="TIGR02937">
    <property type="entry name" value="sigma70-ECF"/>
    <property type="match status" value="1"/>
</dbReference>
<feature type="domain" description="RNA polymerase sigma factor 70 region 4 type 2" evidence="7">
    <location>
        <begin position="136"/>
        <end position="186"/>
    </location>
</feature>
<feature type="region of interest" description="Disordered" evidence="5">
    <location>
        <begin position="272"/>
        <end position="305"/>
    </location>
</feature>
<dbReference type="SUPFAM" id="SSF88946">
    <property type="entry name" value="Sigma2 domain of RNA polymerase sigma factors"/>
    <property type="match status" value="1"/>
</dbReference>
<dbReference type="InterPro" id="IPR036388">
    <property type="entry name" value="WH-like_DNA-bd_sf"/>
</dbReference>
<dbReference type="EMBL" id="JAGKQQ010000001">
    <property type="protein sequence ID" value="MBP3954149.1"/>
    <property type="molecule type" value="Genomic_DNA"/>
</dbReference>
<dbReference type="InterPro" id="IPR013249">
    <property type="entry name" value="RNA_pol_sigma70_r4_t2"/>
</dbReference>
<dbReference type="InterPro" id="IPR039425">
    <property type="entry name" value="RNA_pol_sigma-70-like"/>
</dbReference>
<evidence type="ECO:0000256" key="5">
    <source>
        <dbReference type="SAM" id="MobiDB-lite"/>
    </source>
</evidence>
<evidence type="ECO:0000256" key="1">
    <source>
        <dbReference type="ARBA" id="ARBA00010641"/>
    </source>
</evidence>
<dbReference type="InterPro" id="IPR014284">
    <property type="entry name" value="RNA_pol_sigma-70_dom"/>
</dbReference>
<dbReference type="InterPro" id="IPR011044">
    <property type="entry name" value="Quino_amine_DH_bsu"/>
</dbReference>
<evidence type="ECO:0000313" key="8">
    <source>
        <dbReference type="EMBL" id="MBP3954149.1"/>
    </source>
</evidence>
<evidence type="ECO:0000256" key="3">
    <source>
        <dbReference type="ARBA" id="ARBA00023082"/>
    </source>
</evidence>
<keyword evidence="4" id="KW-0804">Transcription</keyword>
<dbReference type="Proteomes" id="UP000676565">
    <property type="component" value="Unassembled WGS sequence"/>
</dbReference>
<dbReference type="PANTHER" id="PTHR43133:SF51">
    <property type="entry name" value="RNA POLYMERASE SIGMA FACTOR"/>
    <property type="match status" value="1"/>
</dbReference>
<keyword evidence="3" id="KW-0731">Sigma factor</keyword>
<dbReference type="InterPro" id="IPR013325">
    <property type="entry name" value="RNA_pol_sigma_r2"/>
</dbReference>
<sequence length="684" mass="73508">MNATRPAEILRQLEQPGATDAELLAHFATTKDAAAFELLVRRHGALVLGVCRRVTRNAQDAEDAFQATFLVLAQKAHSLRNAALLGNWLYGVAFRVAWRARRSAARRSTREVTMSNLPDYPAPAQLGAMPELAPILDEELAALAECYREAIVLCDLRGASREEAATALGIPEGTLSSRLANGRKKLAARLTKRGIALSVAILPVAVSEMQAATVLPNELLTKTCGLIADYSVGGAVRGPLAKLAKGGLTVRQTLVFGLVTVAVVTGAVFAARPGDAPPDAPPKPPVVAEKPEPVPQPKVEPKLNDNAFTTEPKMQRSFDLYVSDPTLPMWNVTGTHLAVSGSESVGPAEAKKTRAIVWLLGVSPNAKRMDADPSAAANLIAVAPDGTGVVTDLREYNLISGHHSLDFWGARPPGGFVGVSAMRPADLVTKRTVELDPKETHGYAFASDWKTYRTVAYHRDIAGSITKLEVVEADATTGKLGKSFLKFDPVKYTLSPNGTRLAVFDEGETKVTIFDVDRGVKISDYPLPTDKSKRVRPGPGYNRSHIVFSQDGKRLLVSWGIGRSKVLETDTGKALPDLEGAATGDLLSGMSTFTGDGRLLAAVCQTYKATTRQADDRRNSEDWVPGMVVLVVWDTQTGKALKTWPASKAKLAFCPTKPLLAILEPHGSETRVGFWDFTAEEGKK</sequence>
<evidence type="ECO:0000313" key="9">
    <source>
        <dbReference type="Proteomes" id="UP000676565"/>
    </source>
</evidence>
<dbReference type="Gene3D" id="1.10.1740.10">
    <property type="match status" value="1"/>
</dbReference>
<dbReference type="PANTHER" id="PTHR43133">
    <property type="entry name" value="RNA POLYMERASE ECF-TYPE SIGMA FACTO"/>
    <property type="match status" value="1"/>
</dbReference>
<dbReference type="Pfam" id="PF08281">
    <property type="entry name" value="Sigma70_r4_2"/>
    <property type="match status" value="1"/>
</dbReference>
<evidence type="ECO:0000259" key="7">
    <source>
        <dbReference type="Pfam" id="PF08281"/>
    </source>
</evidence>
<evidence type="ECO:0000259" key="6">
    <source>
        <dbReference type="Pfam" id="PF04542"/>
    </source>
</evidence>
<keyword evidence="9" id="KW-1185">Reference proteome</keyword>
<feature type="domain" description="RNA polymerase sigma-70 region 2" evidence="6">
    <location>
        <begin position="39"/>
        <end position="107"/>
    </location>
</feature>
<evidence type="ECO:0000256" key="4">
    <source>
        <dbReference type="ARBA" id="ARBA00023163"/>
    </source>
</evidence>
<dbReference type="Gene3D" id="1.10.10.10">
    <property type="entry name" value="Winged helix-like DNA-binding domain superfamily/Winged helix DNA-binding domain"/>
    <property type="match status" value="1"/>
</dbReference>
<keyword evidence="2" id="KW-0805">Transcription regulation</keyword>
<protein>
    <submittedName>
        <fullName evidence="8">RNA polymerase sigma factor</fullName>
    </submittedName>
</protein>
<dbReference type="RefSeq" id="WP_210652293.1">
    <property type="nucleotide sequence ID" value="NZ_JAGKQQ010000001.1"/>
</dbReference>
<dbReference type="SUPFAM" id="SSF88659">
    <property type="entry name" value="Sigma3 and sigma4 domains of RNA polymerase sigma factors"/>
    <property type="match status" value="1"/>
</dbReference>
<dbReference type="CDD" id="cd06171">
    <property type="entry name" value="Sigma70_r4"/>
    <property type="match status" value="1"/>
</dbReference>
<organism evidence="8 9">
    <name type="scientific">Gemmata palustris</name>
    <dbReference type="NCBI Taxonomy" id="2822762"/>
    <lineage>
        <taxon>Bacteria</taxon>
        <taxon>Pseudomonadati</taxon>
        <taxon>Planctomycetota</taxon>
        <taxon>Planctomycetia</taxon>
        <taxon>Gemmatales</taxon>
        <taxon>Gemmataceae</taxon>
        <taxon>Gemmata</taxon>
    </lineage>
</organism>
<gene>
    <name evidence="8" type="ORF">J8F10_02405</name>
</gene>
<reference evidence="8 9" key="1">
    <citation type="submission" date="2021-04" db="EMBL/GenBank/DDBJ databases">
        <authorList>
            <person name="Ivanova A."/>
        </authorList>
    </citation>
    <scope>NUCLEOTIDE SEQUENCE [LARGE SCALE GENOMIC DNA]</scope>
    <source>
        <strain evidence="8 9">G18</strain>
    </source>
</reference>
<name>A0ABS5BKD7_9BACT</name>
<dbReference type="InterPro" id="IPR013324">
    <property type="entry name" value="RNA_pol_sigma_r3/r4-like"/>
</dbReference>
<accession>A0ABS5BKD7</accession>
<comment type="caution">
    <text evidence="8">The sequence shown here is derived from an EMBL/GenBank/DDBJ whole genome shotgun (WGS) entry which is preliminary data.</text>
</comment>
<dbReference type="InterPro" id="IPR007627">
    <property type="entry name" value="RNA_pol_sigma70_r2"/>
</dbReference>